<evidence type="ECO:0000256" key="2">
    <source>
        <dbReference type="ARBA" id="ARBA00022670"/>
    </source>
</evidence>
<comment type="caution">
    <text evidence="6">The sequence shown here is derived from an EMBL/GenBank/DDBJ whole genome shotgun (WGS) entry which is preliminary data.</text>
</comment>
<keyword evidence="3" id="KW-0378">Hydrolase</keyword>
<dbReference type="InterPro" id="IPR051201">
    <property type="entry name" value="Chloro_Bact_Ser_Proteases"/>
</dbReference>
<dbReference type="EMBL" id="PKMF04000189">
    <property type="protein sequence ID" value="KAK7844247.1"/>
    <property type="molecule type" value="Genomic_DNA"/>
</dbReference>
<accession>A0AAW0KY13</accession>
<dbReference type="Pfam" id="PF13180">
    <property type="entry name" value="PDZ_2"/>
    <property type="match status" value="1"/>
</dbReference>
<protein>
    <submittedName>
        <fullName evidence="6">Protease do-like 1</fullName>
    </submittedName>
</protein>
<evidence type="ECO:0000256" key="4">
    <source>
        <dbReference type="SAM" id="Phobius"/>
    </source>
</evidence>
<evidence type="ECO:0000256" key="1">
    <source>
        <dbReference type="ARBA" id="ARBA00010541"/>
    </source>
</evidence>
<dbReference type="SUPFAM" id="SSF50156">
    <property type="entry name" value="PDZ domain-like"/>
    <property type="match status" value="1"/>
</dbReference>
<evidence type="ECO:0000313" key="6">
    <source>
        <dbReference type="EMBL" id="KAK7844247.1"/>
    </source>
</evidence>
<name>A0AAW0KY13_QUESU</name>
<dbReference type="InterPro" id="IPR001940">
    <property type="entry name" value="Peptidase_S1C"/>
</dbReference>
<keyword evidence="4" id="KW-0812">Transmembrane</keyword>
<dbReference type="PANTHER" id="PTHR43343:SF2">
    <property type="entry name" value="PDZ DOMAIN-CONTAINING PROTEIN"/>
    <property type="match status" value="1"/>
</dbReference>
<keyword evidence="2" id="KW-0645">Protease</keyword>
<dbReference type="Gene3D" id="2.40.10.120">
    <property type="match status" value="1"/>
</dbReference>
<dbReference type="InterPro" id="IPR001478">
    <property type="entry name" value="PDZ"/>
</dbReference>
<dbReference type="AlphaFoldDB" id="A0AAW0KY13"/>
<dbReference type="InterPro" id="IPR009003">
    <property type="entry name" value="Peptidase_S1_PA"/>
</dbReference>
<dbReference type="PRINTS" id="PR00834">
    <property type="entry name" value="PROTEASES2C"/>
</dbReference>
<feature type="domain" description="PDZ" evidence="5">
    <location>
        <begin position="290"/>
        <end position="338"/>
    </location>
</feature>
<feature type="transmembrane region" description="Helical" evidence="4">
    <location>
        <begin position="100"/>
        <end position="122"/>
    </location>
</feature>
<dbReference type="Pfam" id="PF13365">
    <property type="entry name" value="Trypsin_2"/>
    <property type="match status" value="1"/>
</dbReference>
<dbReference type="PANTHER" id="PTHR43343">
    <property type="entry name" value="PEPTIDASE S12"/>
    <property type="match status" value="1"/>
</dbReference>
<dbReference type="SUPFAM" id="SSF50494">
    <property type="entry name" value="Trypsin-like serine proteases"/>
    <property type="match status" value="1"/>
</dbReference>
<dbReference type="Gene3D" id="2.30.42.10">
    <property type="match status" value="1"/>
</dbReference>
<evidence type="ECO:0000256" key="3">
    <source>
        <dbReference type="ARBA" id="ARBA00022801"/>
    </source>
</evidence>
<dbReference type="GO" id="GO:0004252">
    <property type="term" value="F:serine-type endopeptidase activity"/>
    <property type="evidence" value="ECO:0007669"/>
    <property type="project" value="InterPro"/>
</dbReference>
<dbReference type="GO" id="GO:0006508">
    <property type="term" value="P:proteolysis"/>
    <property type="evidence" value="ECO:0007669"/>
    <property type="project" value="UniProtKB-KW"/>
</dbReference>
<comment type="similarity">
    <text evidence="1">Belongs to the peptidase S1C family.</text>
</comment>
<reference evidence="6 7" key="1">
    <citation type="journal article" date="2018" name="Sci. Data">
        <title>The draft genome sequence of cork oak.</title>
        <authorList>
            <person name="Ramos A.M."/>
            <person name="Usie A."/>
            <person name="Barbosa P."/>
            <person name="Barros P.M."/>
            <person name="Capote T."/>
            <person name="Chaves I."/>
            <person name="Simoes F."/>
            <person name="Abreu I."/>
            <person name="Carrasquinho I."/>
            <person name="Faro C."/>
            <person name="Guimaraes J.B."/>
            <person name="Mendonca D."/>
            <person name="Nobrega F."/>
            <person name="Rodrigues L."/>
            <person name="Saibo N.J.M."/>
            <person name="Varela M.C."/>
            <person name="Egas C."/>
            <person name="Matos J."/>
            <person name="Miguel C.M."/>
            <person name="Oliveira M.M."/>
            <person name="Ricardo C.P."/>
            <person name="Goncalves S."/>
        </authorList>
    </citation>
    <scope>NUCLEOTIDE SEQUENCE [LARGE SCALE GENOMIC DNA]</scope>
    <source>
        <strain evidence="7">cv. HL8</strain>
    </source>
</reference>
<keyword evidence="4" id="KW-1133">Transmembrane helix</keyword>
<feature type="non-terminal residue" evidence="6">
    <location>
        <position position="381"/>
    </location>
</feature>
<keyword evidence="4" id="KW-0472">Membrane</keyword>
<keyword evidence="7" id="KW-1185">Reference proteome</keyword>
<dbReference type="Proteomes" id="UP000237347">
    <property type="component" value="Unassembled WGS sequence"/>
</dbReference>
<sequence>MKILEILNGKVIHLEHQPALHRPIMHPEDQPALCRPTMHPEEDQPALHRPTMHPEEDHGCSMHLEGDKPTVWVYCVNCASVVGISKSTILFSSLLLHSAYYVWFLFLNCVLLFDAIVVFSGLRLKGSGFMWDNMGHIVTNWHVIQNASDFRVTLFDRSAYDAKVVGFCKNKDVVVLHAEELEGKLKPISIDLFVNLRVGEEVFAIGSPVSIDGFCREIASPANGRPILDVIKTNAAINPGNSGGPLFDSAGSLIGINTAITTTFGASYGIGFSISIHSGLRKTDCHARILGDIITSVDGKKVTNSNDMFKILDAYKEGDEVAVEVLRGDHKNNISVTLELNPDESESDIMRSTRNVFKLRPSFCLKPHPLLLVVLLTGVKT</sequence>
<proteinExistence type="inferred from homology"/>
<dbReference type="InterPro" id="IPR036034">
    <property type="entry name" value="PDZ_sf"/>
</dbReference>
<gene>
    <name evidence="6" type="primary">DEGP1_1</name>
    <name evidence="6" type="ORF">CFP56_011091</name>
</gene>
<organism evidence="6 7">
    <name type="scientific">Quercus suber</name>
    <name type="common">Cork oak</name>
    <dbReference type="NCBI Taxonomy" id="58331"/>
    <lineage>
        <taxon>Eukaryota</taxon>
        <taxon>Viridiplantae</taxon>
        <taxon>Streptophyta</taxon>
        <taxon>Embryophyta</taxon>
        <taxon>Tracheophyta</taxon>
        <taxon>Spermatophyta</taxon>
        <taxon>Magnoliopsida</taxon>
        <taxon>eudicotyledons</taxon>
        <taxon>Gunneridae</taxon>
        <taxon>Pentapetalae</taxon>
        <taxon>rosids</taxon>
        <taxon>fabids</taxon>
        <taxon>Fagales</taxon>
        <taxon>Fagaceae</taxon>
        <taxon>Quercus</taxon>
    </lineage>
</organism>
<evidence type="ECO:0000313" key="7">
    <source>
        <dbReference type="Proteomes" id="UP000237347"/>
    </source>
</evidence>
<evidence type="ECO:0000259" key="5">
    <source>
        <dbReference type="Pfam" id="PF13180"/>
    </source>
</evidence>